<proteinExistence type="inferred from homology"/>
<keyword evidence="4" id="KW-0540">Nuclease</keyword>
<protein>
    <recommendedName>
        <fullName evidence="9">DDE Tnp4 domain-containing protein</fullName>
    </recommendedName>
</protein>
<comment type="similarity">
    <text evidence="3">Belongs to the HARBI1 family.</text>
</comment>
<dbReference type="InterPro" id="IPR027806">
    <property type="entry name" value="HARBI1_dom"/>
</dbReference>
<reference evidence="10 11" key="1">
    <citation type="submission" date="2024-02" db="EMBL/GenBank/DDBJ databases">
        <title>Chromosome-scale genome assembly of the rough periwinkle Littorina saxatilis.</title>
        <authorList>
            <person name="De Jode A."/>
            <person name="Faria R."/>
            <person name="Formenti G."/>
            <person name="Sims Y."/>
            <person name="Smith T.P."/>
            <person name="Tracey A."/>
            <person name="Wood J.M.D."/>
            <person name="Zagrodzka Z.B."/>
            <person name="Johannesson K."/>
            <person name="Butlin R.K."/>
            <person name="Leder E.H."/>
        </authorList>
    </citation>
    <scope>NUCLEOTIDE SEQUENCE [LARGE SCALE GENOMIC DNA]</scope>
    <source>
        <strain evidence="10">Snail1</strain>
        <tissue evidence="10">Muscle</tissue>
    </source>
</reference>
<feature type="domain" description="DDE Tnp4" evidence="9">
    <location>
        <begin position="291"/>
        <end position="428"/>
    </location>
</feature>
<feature type="compositionally biased region" description="Basic residues" evidence="8">
    <location>
        <begin position="93"/>
        <end position="116"/>
    </location>
</feature>
<feature type="compositionally biased region" description="Basic residues" evidence="8">
    <location>
        <begin position="68"/>
        <end position="86"/>
    </location>
</feature>
<dbReference type="GO" id="GO:0016787">
    <property type="term" value="F:hydrolase activity"/>
    <property type="evidence" value="ECO:0007669"/>
    <property type="project" value="UniProtKB-KW"/>
</dbReference>
<feature type="region of interest" description="Disordered" evidence="8">
    <location>
        <begin position="59"/>
        <end position="148"/>
    </location>
</feature>
<accession>A0AAN9AL67</accession>
<dbReference type="GO" id="GO:0004518">
    <property type="term" value="F:nuclease activity"/>
    <property type="evidence" value="ECO:0007669"/>
    <property type="project" value="UniProtKB-KW"/>
</dbReference>
<dbReference type="Pfam" id="PF13359">
    <property type="entry name" value="DDE_Tnp_4"/>
    <property type="match status" value="1"/>
</dbReference>
<evidence type="ECO:0000256" key="6">
    <source>
        <dbReference type="ARBA" id="ARBA00022801"/>
    </source>
</evidence>
<evidence type="ECO:0000256" key="8">
    <source>
        <dbReference type="SAM" id="MobiDB-lite"/>
    </source>
</evidence>
<evidence type="ECO:0000256" key="2">
    <source>
        <dbReference type="ARBA" id="ARBA00004123"/>
    </source>
</evidence>
<evidence type="ECO:0000256" key="4">
    <source>
        <dbReference type="ARBA" id="ARBA00022722"/>
    </source>
</evidence>
<dbReference type="PANTHER" id="PTHR22930:SF85">
    <property type="entry name" value="GH03217P-RELATED"/>
    <property type="match status" value="1"/>
</dbReference>
<dbReference type="PANTHER" id="PTHR22930">
    <property type="match status" value="1"/>
</dbReference>
<dbReference type="Proteomes" id="UP001374579">
    <property type="component" value="Unassembled WGS sequence"/>
</dbReference>
<dbReference type="GO" id="GO:0005634">
    <property type="term" value="C:nucleus"/>
    <property type="evidence" value="ECO:0007669"/>
    <property type="project" value="UniProtKB-SubCell"/>
</dbReference>
<dbReference type="EMBL" id="JBAMIC010003541">
    <property type="protein sequence ID" value="KAK7088958.1"/>
    <property type="molecule type" value="Genomic_DNA"/>
</dbReference>
<evidence type="ECO:0000313" key="11">
    <source>
        <dbReference type="Proteomes" id="UP001374579"/>
    </source>
</evidence>
<evidence type="ECO:0000256" key="7">
    <source>
        <dbReference type="ARBA" id="ARBA00023242"/>
    </source>
</evidence>
<comment type="caution">
    <text evidence="10">The sequence shown here is derived from an EMBL/GenBank/DDBJ whole genome shotgun (WGS) entry which is preliminary data.</text>
</comment>
<evidence type="ECO:0000313" key="10">
    <source>
        <dbReference type="EMBL" id="KAK7088958.1"/>
    </source>
</evidence>
<dbReference type="InterPro" id="IPR045249">
    <property type="entry name" value="HARBI1-like"/>
</dbReference>
<dbReference type="AlphaFoldDB" id="A0AAN9AL67"/>
<feature type="region of interest" description="Disordered" evidence="8">
    <location>
        <begin position="446"/>
        <end position="471"/>
    </location>
</feature>
<evidence type="ECO:0000256" key="1">
    <source>
        <dbReference type="ARBA" id="ARBA00001968"/>
    </source>
</evidence>
<keyword evidence="11" id="KW-1185">Reference proteome</keyword>
<name>A0AAN9AL67_9CAEN</name>
<sequence>MPVNKEVYSFLAETIGIILGEFADDPPEVPHKHMILKEAEYLCKKSWTRSSIAGHIAVKYGGAGPKRSPVKRVGARQPVKKPRKKKPPAEKLRKPKKEHKPKLKVWRRSKTPRKKVIKTEPDGGENEGSGVHSPGGEGGGEEEEDKGLTDTEVMLRELEKIPYFRDPSFKDSFHMERSTFQELCQVVGFKVAGRTVSPYSKLLGVLWWLAGRESMKQIVKRFDWSIGTFHGAVHLFSTAIVEHLMPQTIRWPSGEDDVKQCLLTFEQNYNFQGVMGCLGACRLPLRLRSAKRGAPYRDPNGRPSILLQAVCDANRRFLHVSAGWPGTTAEHVAFHESDLPGLLDKLPDYAQVLASRDYPARNHVWIPFSQNAPMSDEMFYFNRLHAASMVALDRTTLLLKNTFQRLELLEMLPDKIPSVVLAACALINFILEREDVGGEDRFPVLSGSGFDGTPGSGASSGSTKKKKGALG</sequence>
<evidence type="ECO:0000256" key="5">
    <source>
        <dbReference type="ARBA" id="ARBA00022723"/>
    </source>
</evidence>
<evidence type="ECO:0000259" key="9">
    <source>
        <dbReference type="Pfam" id="PF13359"/>
    </source>
</evidence>
<keyword evidence="7" id="KW-0539">Nucleus</keyword>
<comment type="cofactor">
    <cofactor evidence="1">
        <name>a divalent metal cation</name>
        <dbReference type="ChEBI" id="CHEBI:60240"/>
    </cofactor>
</comment>
<evidence type="ECO:0000256" key="3">
    <source>
        <dbReference type="ARBA" id="ARBA00006958"/>
    </source>
</evidence>
<keyword evidence="5" id="KW-0479">Metal-binding</keyword>
<gene>
    <name evidence="10" type="ORF">V1264_024490</name>
</gene>
<organism evidence="10 11">
    <name type="scientific">Littorina saxatilis</name>
    <dbReference type="NCBI Taxonomy" id="31220"/>
    <lineage>
        <taxon>Eukaryota</taxon>
        <taxon>Metazoa</taxon>
        <taxon>Spiralia</taxon>
        <taxon>Lophotrochozoa</taxon>
        <taxon>Mollusca</taxon>
        <taxon>Gastropoda</taxon>
        <taxon>Caenogastropoda</taxon>
        <taxon>Littorinimorpha</taxon>
        <taxon>Littorinoidea</taxon>
        <taxon>Littorinidae</taxon>
        <taxon>Littorina</taxon>
    </lineage>
</organism>
<dbReference type="GO" id="GO:0046872">
    <property type="term" value="F:metal ion binding"/>
    <property type="evidence" value="ECO:0007669"/>
    <property type="project" value="UniProtKB-KW"/>
</dbReference>
<comment type="subcellular location">
    <subcellularLocation>
        <location evidence="2">Nucleus</location>
    </subcellularLocation>
</comment>
<keyword evidence="6" id="KW-0378">Hydrolase</keyword>